<dbReference type="PROSITE" id="PS50089">
    <property type="entry name" value="ZF_RING_2"/>
    <property type="match status" value="1"/>
</dbReference>
<keyword evidence="13" id="KW-1185">Reference proteome</keyword>
<dbReference type="OrthoDB" id="5330228at2759"/>
<keyword evidence="7" id="KW-0833">Ubl conjugation pathway</keyword>
<dbReference type="SUPFAM" id="SSF57850">
    <property type="entry name" value="RING/U-box"/>
    <property type="match status" value="1"/>
</dbReference>
<evidence type="ECO:0000256" key="3">
    <source>
        <dbReference type="ARBA" id="ARBA00012483"/>
    </source>
</evidence>
<evidence type="ECO:0000259" key="11">
    <source>
        <dbReference type="PROSITE" id="PS50089"/>
    </source>
</evidence>
<keyword evidence="6 10" id="KW-0863">Zinc-finger</keyword>
<feature type="domain" description="RING-type" evidence="11">
    <location>
        <begin position="85"/>
        <end position="124"/>
    </location>
</feature>
<evidence type="ECO:0000256" key="5">
    <source>
        <dbReference type="ARBA" id="ARBA00022723"/>
    </source>
</evidence>
<comment type="catalytic activity">
    <reaction evidence="1">
        <text>S-ubiquitinyl-[E2 ubiquitin-conjugating enzyme]-L-cysteine + [acceptor protein]-L-lysine = [E2 ubiquitin-conjugating enzyme]-L-cysteine + N(6)-ubiquitinyl-[acceptor protein]-L-lysine.</text>
        <dbReference type="EC" id="2.3.2.27"/>
    </reaction>
</comment>
<name>A0A6D2IR52_9BRAS</name>
<dbReference type="EC" id="2.3.2.27" evidence="3"/>
<comment type="caution">
    <text evidence="12">The sequence shown here is derived from an EMBL/GenBank/DDBJ whole genome shotgun (WGS) entry which is preliminary data.</text>
</comment>
<keyword evidence="4" id="KW-0808">Transferase</keyword>
<dbReference type="Proteomes" id="UP000467841">
    <property type="component" value="Unassembled WGS sequence"/>
</dbReference>
<dbReference type="InterPro" id="IPR018957">
    <property type="entry name" value="Znf_C3HC4_RING-type"/>
</dbReference>
<dbReference type="EMBL" id="CACVBM020001129">
    <property type="protein sequence ID" value="CAA7032942.1"/>
    <property type="molecule type" value="Genomic_DNA"/>
</dbReference>
<dbReference type="Pfam" id="PF00097">
    <property type="entry name" value="zf-C3HC4"/>
    <property type="match status" value="1"/>
</dbReference>
<dbReference type="AlphaFoldDB" id="A0A6D2IR52"/>
<evidence type="ECO:0000256" key="1">
    <source>
        <dbReference type="ARBA" id="ARBA00000900"/>
    </source>
</evidence>
<keyword evidence="8" id="KW-0862">Zinc</keyword>
<evidence type="ECO:0000256" key="8">
    <source>
        <dbReference type="ARBA" id="ARBA00022833"/>
    </source>
</evidence>
<evidence type="ECO:0000256" key="4">
    <source>
        <dbReference type="ARBA" id="ARBA00022679"/>
    </source>
</evidence>
<dbReference type="Gene3D" id="3.30.40.10">
    <property type="entry name" value="Zinc/RING finger domain, C3HC4 (zinc finger)"/>
    <property type="match status" value="1"/>
</dbReference>
<sequence length="130" mass="14066">MRFRGYVHAVQRTSSAGGISHLRHTCTTPWHASCLSSPPATLASTLQWECPGEIDPHGGVVAESGKIAVEEDDDVLAALGENLTCIFCMQLPERPVTAPCGHNFCLKCFEKWAVGQGKRTCPECAGKFLH</sequence>
<evidence type="ECO:0000313" key="13">
    <source>
        <dbReference type="Proteomes" id="UP000467841"/>
    </source>
</evidence>
<evidence type="ECO:0000256" key="2">
    <source>
        <dbReference type="ARBA" id="ARBA00004906"/>
    </source>
</evidence>
<evidence type="ECO:0000313" key="12">
    <source>
        <dbReference type="EMBL" id="CAA7032942.1"/>
    </source>
</evidence>
<dbReference type="InterPro" id="IPR013083">
    <property type="entry name" value="Znf_RING/FYVE/PHD"/>
</dbReference>
<dbReference type="PANTHER" id="PTHR14140:SF46">
    <property type="entry name" value="E3 UBIQUITIN-PROTEIN LIGASE ORTHRUS 1-RELATED"/>
    <property type="match status" value="1"/>
</dbReference>
<dbReference type="PANTHER" id="PTHR14140">
    <property type="entry name" value="E3 UBIQUITIN-PROTEIN LIGASE UHRF-RELATED"/>
    <property type="match status" value="1"/>
</dbReference>
<reference evidence="12" key="1">
    <citation type="submission" date="2020-01" db="EMBL/GenBank/DDBJ databases">
        <authorList>
            <person name="Mishra B."/>
        </authorList>
    </citation>
    <scope>NUCLEOTIDE SEQUENCE [LARGE SCALE GENOMIC DNA]</scope>
</reference>
<dbReference type="GO" id="GO:0016567">
    <property type="term" value="P:protein ubiquitination"/>
    <property type="evidence" value="ECO:0007669"/>
    <property type="project" value="TreeGrafter"/>
</dbReference>
<evidence type="ECO:0000256" key="7">
    <source>
        <dbReference type="ARBA" id="ARBA00022786"/>
    </source>
</evidence>
<evidence type="ECO:0000256" key="9">
    <source>
        <dbReference type="ARBA" id="ARBA00022853"/>
    </source>
</evidence>
<dbReference type="GO" id="GO:0061630">
    <property type="term" value="F:ubiquitin protein ligase activity"/>
    <property type="evidence" value="ECO:0007669"/>
    <property type="project" value="UniProtKB-EC"/>
</dbReference>
<dbReference type="InterPro" id="IPR001841">
    <property type="entry name" value="Znf_RING"/>
</dbReference>
<keyword evidence="9" id="KW-0156">Chromatin regulator</keyword>
<keyword evidence="5" id="KW-0479">Metal-binding</keyword>
<organism evidence="12 13">
    <name type="scientific">Microthlaspi erraticum</name>
    <dbReference type="NCBI Taxonomy" id="1685480"/>
    <lineage>
        <taxon>Eukaryota</taxon>
        <taxon>Viridiplantae</taxon>
        <taxon>Streptophyta</taxon>
        <taxon>Embryophyta</taxon>
        <taxon>Tracheophyta</taxon>
        <taxon>Spermatophyta</taxon>
        <taxon>Magnoliopsida</taxon>
        <taxon>eudicotyledons</taxon>
        <taxon>Gunneridae</taxon>
        <taxon>Pentapetalae</taxon>
        <taxon>rosids</taxon>
        <taxon>malvids</taxon>
        <taxon>Brassicales</taxon>
        <taxon>Brassicaceae</taxon>
        <taxon>Coluteocarpeae</taxon>
        <taxon>Microthlaspi</taxon>
    </lineage>
</organism>
<proteinExistence type="predicted"/>
<gene>
    <name evidence="12" type="ORF">MERR_LOCUS20177</name>
</gene>
<comment type="pathway">
    <text evidence="2">Protein modification; protein ubiquitination.</text>
</comment>
<dbReference type="SMART" id="SM00184">
    <property type="entry name" value="RING"/>
    <property type="match status" value="1"/>
</dbReference>
<dbReference type="GO" id="GO:0008270">
    <property type="term" value="F:zinc ion binding"/>
    <property type="evidence" value="ECO:0007669"/>
    <property type="project" value="UniProtKB-KW"/>
</dbReference>
<accession>A0A6D2IR52</accession>
<dbReference type="InterPro" id="IPR045134">
    <property type="entry name" value="UHRF1/2-like"/>
</dbReference>
<evidence type="ECO:0000256" key="6">
    <source>
        <dbReference type="ARBA" id="ARBA00022771"/>
    </source>
</evidence>
<evidence type="ECO:0000256" key="10">
    <source>
        <dbReference type="PROSITE-ProRule" id="PRU00175"/>
    </source>
</evidence>
<dbReference type="GO" id="GO:0044027">
    <property type="term" value="P:negative regulation of gene expression via chromosomal CpG island methylation"/>
    <property type="evidence" value="ECO:0007669"/>
    <property type="project" value="TreeGrafter"/>
</dbReference>
<protein>
    <recommendedName>
        <fullName evidence="3">RING-type E3 ubiquitin transferase</fullName>
        <ecNumber evidence="3">2.3.2.27</ecNumber>
    </recommendedName>
</protein>